<keyword evidence="1" id="KW-0812">Transmembrane</keyword>
<reference evidence="2" key="1">
    <citation type="submission" date="2020-02" db="EMBL/GenBank/DDBJ databases">
        <authorList>
            <person name="Gao J."/>
            <person name="Sun J."/>
        </authorList>
    </citation>
    <scope>NUCLEOTIDE SEQUENCE</scope>
    <source>
        <strain evidence="2">602-2</strain>
    </source>
</reference>
<feature type="transmembrane region" description="Helical" evidence="1">
    <location>
        <begin position="45"/>
        <end position="63"/>
    </location>
</feature>
<protein>
    <submittedName>
        <fullName evidence="2">Uncharacterized protein</fullName>
    </submittedName>
</protein>
<dbReference type="AlphaFoldDB" id="A0A6G4R3X9"/>
<accession>A0A6G4R3X9</accession>
<dbReference type="EMBL" id="JAAKGT010000017">
    <property type="protein sequence ID" value="NGM52423.1"/>
    <property type="molecule type" value="Genomic_DNA"/>
</dbReference>
<organism evidence="2">
    <name type="scientific">Caulobacter sp. 602-2</name>
    <dbReference type="NCBI Taxonomy" id="2710887"/>
    <lineage>
        <taxon>Bacteria</taxon>
        <taxon>Pseudomonadati</taxon>
        <taxon>Pseudomonadota</taxon>
        <taxon>Alphaproteobacteria</taxon>
        <taxon>Caulobacterales</taxon>
        <taxon>Caulobacteraceae</taxon>
        <taxon>Caulobacter</taxon>
    </lineage>
</organism>
<keyword evidence="1" id="KW-0472">Membrane</keyword>
<sequence>MTLGANIGATHSSALRGLAAVVGGVATAIAVSVAAVVAVVFAATLVVVGFMATALLGLAAFALRGRRPARAKASTDPNLIEARNVGGHSWVAYGWNERR</sequence>
<keyword evidence="1" id="KW-1133">Transmembrane helix</keyword>
<evidence type="ECO:0000313" key="2">
    <source>
        <dbReference type="EMBL" id="NGM52423.1"/>
    </source>
</evidence>
<gene>
    <name evidence="2" type="ORF">G5B46_22660</name>
</gene>
<evidence type="ECO:0000256" key="1">
    <source>
        <dbReference type="SAM" id="Phobius"/>
    </source>
</evidence>
<comment type="caution">
    <text evidence="2">The sequence shown here is derived from an EMBL/GenBank/DDBJ whole genome shotgun (WGS) entry which is preliminary data.</text>
</comment>
<dbReference type="RefSeq" id="WP_165262806.1">
    <property type="nucleotide sequence ID" value="NZ_JAAKGT010000017.1"/>
</dbReference>
<feature type="transmembrane region" description="Helical" evidence="1">
    <location>
        <begin position="18"/>
        <end position="39"/>
    </location>
</feature>
<name>A0A6G4R3X9_9CAUL</name>
<proteinExistence type="predicted"/>